<evidence type="ECO:0000313" key="2">
    <source>
        <dbReference type="Proteomes" id="UP000887569"/>
    </source>
</evidence>
<feature type="region of interest" description="Disordered" evidence="1">
    <location>
        <begin position="53"/>
        <end position="91"/>
    </location>
</feature>
<sequence>STRAEWKLGKVEEVYKNRGGKTKAVGVKMPNGHVLKRPVSVLYTLEVSEEERETLPTAESKGFVKHPADQNLQAEEAEEEEEPSLKPPGQGTCTRYQFVLVMLFATFALASSARRTYSFTYAQNIATACT</sequence>
<protein>
    <submittedName>
        <fullName evidence="3">DUF5641 domain-containing protein</fullName>
    </submittedName>
</protein>
<organism evidence="2 3">
    <name type="scientific">Parascaris univalens</name>
    <name type="common">Nematode worm</name>
    <dbReference type="NCBI Taxonomy" id="6257"/>
    <lineage>
        <taxon>Eukaryota</taxon>
        <taxon>Metazoa</taxon>
        <taxon>Ecdysozoa</taxon>
        <taxon>Nematoda</taxon>
        <taxon>Chromadorea</taxon>
        <taxon>Rhabditida</taxon>
        <taxon>Spirurina</taxon>
        <taxon>Ascaridomorpha</taxon>
        <taxon>Ascaridoidea</taxon>
        <taxon>Ascarididae</taxon>
        <taxon>Parascaris</taxon>
    </lineage>
</organism>
<reference evidence="3" key="1">
    <citation type="submission" date="2022-11" db="UniProtKB">
        <authorList>
            <consortium name="WormBaseParasite"/>
        </authorList>
    </citation>
    <scope>IDENTIFICATION</scope>
</reference>
<evidence type="ECO:0000256" key="1">
    <source>
        <dbReference type="SAM" id="MobiDB-lite"/>
    </source>
</evidence>
<accession>A0A915ASY7</accession>
<keyword evidence="2" id="KW-1185">Reference proteome</keyword>
<name>A0A915ASY7_PARUN</name>
<dbReference type="WBParaSite" id="PgR013_g116_t01">
    <property type="protein sequence ID" value="PgR013_g116_t01"/>
    <property type="gene ID" value="PgR013_g116"/>
</dbReference>
<dbReference type="Proteomes" id="UP000887569">
    <property type="component" value="Unplaced"/>
</dbReference>
<dbReference type="AlphaFoldDB" id="A0A915ASY7"/>
<proteinExistence type="predicted"/>
<evidence type="ECO:0000313" key="3">
    <source>
        <dbReference type="WBParaSite" id="PgR013_g116_t01"/>
    </source>
</evidence>